<evidence type="ECO:0000256" key="6">
    <source>
        <dbReference type="PIRSR" id="PIRSR000972-50"/>
    </source>
</evidence>
<dbReference type="GO" id="GO:0018958">
    <property type="term" value="P:phenol-containing compound metabolic process"/>
    <property type="evidence" value="ECO:0007669"/>
    <property type="project" value="InterPro"/>
</dbReference>
<dbReference type="RefSeq" id="XP_033680270.1">
    <property type="nucleotide sequence ID" value="XM_033835768.1"/>
</dbReference>
<evidence type="ECO:0000313" key="10">
    <source>
        <dbReference type="Proteomes" id="UP000800094"/>
    </source>
</evidence>
<evidence type="ECO:0000313" key="9">
    <source>
        <dbReference type="EMBL" id="KAF2245266.1"/>
    </source>
</evidence>
<evidence type="ECO:0000256" key="2">
    <source>
        <dbReference type="ARBA" id="ARBA00022729"/>
    </source>
</evidence>
<dbReference type="GO" id="GO:0008449">
    <property type="term" value="F:N-acetylglucosamine-6-sulfatase activity"/>
    <property type="evidence" value="ECO:0007669"/>
    <property type="project" value="TreeGrafter"/>
</dbReference>
<dbReference type="InterPro" id="IPR000917">
    <property type="entry name" value="Sulfatase_N"/>
</dbReference>
<reference evidence="9" key="1">
    <citation type="journal article" date="2020" name="Stud. Mycol.">
        <title>101 Dothideomycetes genomes: a test case for predicting lifestyles and emergence of pathogens.</title>
        <authorList>
            <person name="Haridas S."/>
            <person name="Albert R."/>
            <person name="Binder M."/>
            <person name="Bloem J."/>
            <person name="Labutti K."/>
            <person name="Salamov A."/>
            <person name="Andreopoulos B."/>
            <person name="Baker S."/>
            <person name="Barry K."/>
            <person name="Bills G."/>
            <person name="Bluhm B."/>
            <person name="Cannon C."/>
            <person name="Castanera R."/>
            <person name="Culley D."/>
            <person name="Daum C."/>
            <person name="Ezra D."/>
            <person name="Gonzalez J."/>
            <person name="Henrissat B."/>
            <person name="Kuo A."/>
            <person name="Liang C."/>
            <person name="Lipzen A."/>
            <person name="Lutzoni F."/>
            <person name="Magnuson J."/>
            <person name="Mondo S."/>
            <person name="Nolan M."/>
            <person name="Ohm R."/>
            <person name="Pangilinan J."/>
            <person name="Park H.-J."/>
            <person name="Ramirez L."/>
            <person name="Alfaro M."/>
            <person name="Sun H."/>
            <person name="Tritt A."/>
            <person name="Yoshinaga Y."/>
            <person name="Zwiers L.-H."/>
            <person name="Turgeon B."/>
            <person name="Goodwin S."/>
            <person name="Spatafora J."/>
            <person name="Crous P."/>
            <person name="Grigoriev I."/>
        </authorList>
    </citation>
    <scope>NUCLEOTIDE SEQUENCE</scope>
    <source>
        <strain evidence="9">CBS 122368</strain>
    </source>
</reference>
<dbReference type="InterPro" id="IPR024607">
    <property type="entry name" value="Sulfatase_CS"/>
</dbReference>
<comment type="similarity">
    <text evidence="1 5">Belongs to the sulfatase family.</text>
</comment>
<feature type="domain" description="Sulfatase N-terminal" evidence="8">
    <location>
        <begin position="25"/>
        <end position="370"/>
    </location>
</feature>
<keyword evidence="3 5" id="KW-0378">Hydrolase</keyword>
<evidence type="ECO:0000256" key="5">
    <source>
        <dbReference type="PIRNR" id="PIRNR000972"/>
    </source>
</evidence>
<dbReference type="PIRSF" id="PIRSF000972">
    <property type="entry name" value="Arylsulf_plant"/>
    <property type="match status" value="1"/>
</dbReference>
<dbReference type="PANTHER" id="PTHR43108">
    <property type="entry name" value="N-ACETYLGLUCOSAMINE-6-SULFATASE FAMILY MEMBER"/>
    <property type="match status" value="1"/>
</dbReference>
<dbReference type="PROSITE" id="PS00523">
    <property type="entry name" value="SULFATASE_1"/>
    <property type="match status" value="1"/>
</dbReference>
<dbReference type="PANTHER" id="PTHR43108:SF8">
    <property type="entry name" value="SD21168P"/>
    <property type="match status" value="1"/>
</dbReference>
<dbReference type="GO" id="GO:0004065">
    <property type="term" value="F:arylsulfatase activity"/>
    <property type="evidence" value="ECO:0007669"/>
    <property type="project" value="UniProtKB-UniRule"/>
</dbReference>
<dbReference type="FunFam" id="3.40.720.10:FF:000051">
    <property type="entry name" value="Arylsulfatase"/>
    <property type="match status" value="1"/>
</dbReference>
<name>A0A6A6I4M8_9PLEO</name>
<dbReference type="GO" id="GO:0005539">
    <property type="term" value="F:glycosaminoglycan binding"/>
    <property type="evidence" value="ECO:0007669"/>
    <property type="project" value="TreeGrafter"/>
</dbReference>
<gene>
    <name evidence="9" type="ORF">BU26DRAFT_607566</name>
</gene>
<dbReference type="InterPro" id="IPR012083">
    <property type="entry name" value="Arylsulfatase"/>
</dbReference>
<keyword evidence="2 7" id="KW-0732">Signal</keyword>
<dbReference type="Proteomes" id="UP000800094">
    <property type="component" value="Unassembled WGS sequence"/>
</dbReference>
<feature type="chain" id="PRO_5025660489" description="Arylsulfatase" evidence="7">
    <location>
        <begin position="23"/>
        <end position="602"/>
    </location>
</feature>
<evidence type="ECO:0000259" key="8">
    <source>
        <dbReference type="Pfam" id="PF00884"/>
    </source>
</evidence>
<dbReference type="Pfam" id="PF00884">
    <property type="entry name" value="Sulfatase"/>
    <property type="match status" value="1"/>
</dbReference>
<evidence type="ECO:0000256" key="3">
    <source>
        <dbReference type="ARBA" id="ARBA00022801"/>
    </source>
</evidence>
<dbReference type="EC" id="3.1.6.1" evidence="5"/>
<dbReference type="CDD" id="cd16147">
    <property type="entry name" value="G6S"/>
    <property type="match status" value="1"/>
</dbReference>
<feature type="modified residue" description="3-oxoalanine (Cys)" evidence="6">
    <location>
        <position position="69"/>
    </location>
</feature>
<dbReference type="OrthoDB" id="96314at2759"/>
<comment type="PTM">
    <text evidence="6">The conversion to 3-oxoalanine (also known as C-formylglycine, FGly), of a serine or cysteine residue in prokaryotes and of a cysteine residue in eukaryotes, is critical for catalytic activity.</text>
</comment>
<protein>
    <recommendedName>
        <fullName evidence="5">Arylsulfatase</fullName>
        <shortName evidence="5">AS</shortName>
        <ecNumber evidence="5">3.1.6.1</ecNumber>
    </recommendedName>
    <alternativeName>
        <fullName evidence="5">Aryl-sulfate sulphohydrolase</fullName>
    </alternativeName>
</protein>
<dbReference type="AlphaFoldDB" id="A0A6A6I4M8"/>
<organism evidence="9 10">
    <name type="scientific">Trematosphaeria pertusa</name>
    <dbReference type="NCBI Taxonomy" id="390896"/>
    <lineage>
        <taxon>Eukaryota</taxon>
        <taxon>Fungi</taxon>
        <taxon>Dikarya</taxon>
        <taxon>Ascomycota</taxon>
        <taxon>Pezizomycotina</taxon>
        <taxon>Dothideomycetes</taxon>
        <taxon>Pleosporomycetidae</taxon>
        <taxon>Pleosporales</taxon>
        <taxon>Massarineae</taxon>
        <taxon>Trematosphaeriaceae</taxon>
        <taxon>Trematosphaeria</taxon>
    </lineage>
</organism>
<dbReference type="Gene3D" id="3.40.720.10">
    <property type="entry name" value="Alkaline Phosphatase, subunit A"/>
    <property type="match status" value="1"/>
</dbReference>
<evidence type="ECO:0000256" key="4">
    <source>
        <dbReference type="ARBA" id="ARBA00023180"/>
    </source>
</evidence>
<feature type="signal peptide" evidence="7">
    <location>
        <begin position="1"/>
        <end position="22"/>
    </location>
</feature>
<accession>A0A6A6I4M8</accession>
<proteinExistence type="inferred from homology"/>
<keyword evidence="10" id="KW-1185">Reference proteome</keyword>
<sequence>MAFLSKLFNAFLLLSALQGAAAKKPNILFILTDDQDWHMQSLAHMPFLQKYMLQEGTLYANHFCTVALCCPSRVNLWTGRAAHNTNVTDVFPPYGGFPKVVREGINNDYLPVWMQNAGYNTYYSGKLWNAHSVDNYDSPFAGGYNGSDFILDPFTYEYYNAWMSRNGAPPVSYKGQYSPDVTAEKAYGFLEEATQHPEPWFLTVAPIAPHSNIKLYPAEEYKPDMTFYAERHADLFKDYTIPRDSNFNPEKQGGVAWVKRLPRLNDTVIAYNDEFQRSRLRALQSVDEMVEKLIRTLEAKDLLDNTYIFYTTDNGYHLSQHRMHAGKECGFDTDIHIPLIVRGPGIARGHRSNLVSSHTDLSPTIMKLAGQSRDDFDGIPIPLKEKETLEDSIESTSRAEHINIEYWGQAIPEGQFGHYDDGSAGQWPGEDWGGYVHAVRNNTYKGLRLIGEDYSIYYSVWCTGDREYYDVRLDPGQMENYFDEDATKLRENYEIAGRPFKHIVNRLDALMMVLKSCKGTACVEPWSVLHPKSKIRTLKDALSHHYDAFYENQPRVSFDSCQLGYIREEEGPQQPNIFREGEHSELRRQPSFKYQGHWSLWT</sequence>
<evidence type="ECO:0000256" key="7">
    <source>
        <dbReference type="SAM" id="SignalP"/>
    </source>
</evidence>
<dbReference type="SUPFAM" id="SSF53649">
    <property type="entry name" value="Alkaline phosphatase-like"/>
    <property type="match status" value="1"/>
</dbReference>
<dbReference type="EMBL" id="ML987200">
    <property type="protein sequence ID" value="KAF2245266.1"/>
    <property type="molecule type" value="Genomic_DNA"/>
</dbReference>
<comment type="catalytic activity">
    <reaction evidence="5">
        <text>an aryl sulfate + H2O = a phenol + sulfate + H(+)</text>
        <dbReference type="Rhea" id="RHEA:17261"/>
        <dbReference type="ChEBI" id="CHEBI:15377"/>
        <dbReference type="ChEBI" id="CHEBI:15378"/>
        <dbReference type="ChEBI" id="CHEBI:16189"/>
        <dbReference type="ChEBI" id="CHEBI:33853"/>
        <dbReference type="ChEBI" id="CHEBI:140317"/>
        <dbReference type="EC" id="3.1.6.1"/>
    </reaction>
</comment>
<dbReference type="InterPro" id="IPR017850">
    <property type="entry name" value="Alkaline_phosphatase_core_sf"/>
</dbReference>
<dbReference type="GeneID" id="54589098"/>
<keyword evidence="4" id="KW-0325">Glycoprotein</keyword>
<evidence type="ECO:0000256" key="1">
    <source>
        <dbReference type="ARBA" id="ARBA00008779"/>
    </source>
</evidence>